<dbReference type="AlphaFoldDB" id="A0A0C9Z7W6"/>
<sequence>FPERHVYINQKVHEFITQAIAELKEDGVQPDESFLRKHQHHMSDLLFEDLGTYRSDFKKIAQQVIIKHWDWEPSNFDDPQQLADHILGLYNDLMEGTKYIHSDCDEEGKFDNFSNTALRDLCMMGYYIGKSSLAASFPNIFGKDLPAGALAFATTLTGTLDEYSTGSFAAVKFRHEGYSKVNEQFLDMISNIENVPHHLRSLRRVLRNIAVQGW</sequence>
<dbReference type="STRING" id="765257.A0A0C9Z7W6"/>
<dbReference type="OrthoDB" id="2667878at2759"/>
<gene>
    <name evidence="2" type="ORF">PISMIDRAFT_34874</name>
</gene>
<proteinExistence type="predicted"/>
<feature type="domain" description="DUF6532" evidence="1">
    <location>
        <begin position="7"/>
        <end position="190"/>
    </location>
</feature>
<evidence type="ECO:0000259" key="1">
    <source>
        <dbReference type="Pfam" id="PF20149"/>
    </source>
</evidence>
<protein>
    <submittedName>
        <fullName evidence="2">Unplaced genomic scaffold scaffold_187, whole genome shotgun sequence</fullName>
    </submittedName>
</protein>
<keyword evidence="3" id="KW-1185">Reference proteome</keyword>
<name>A0A0C9Z7W6_9AGAM</name>
<dbReference type="EMBL" id="KN833871">
    <property type="protein sequence ID" value="KIK15953.1"/>
    <property type="molecule type" value="Genomic_DNA"/>
</dbReference>
<evidence type="ECO:0000313" key="2">
    <source>
        <dbReference type="EMBL" id="KIK15953.1"/>
    </source>
</evidence>
<evidence type="ECO:0000313" key="3">
    <source>
        <dbReference type="Proteomes" id="UP000054018"/>
    </source>
</evidence>
<organism evidence="2 3">
    <name type="scientific">Pisolithus microcarpus 441</name>
    <dbReference type="NCBI Taxonomy" id="765257"/>
    <lineage>
        <taxon>Eukaryota</taxon>
        <taxon>Fungi</taxon>
        <taxon>Dikarya</taxon>
        <taxon>Basidiomycota</taxon>
        <taxon>Agaricomycotina</taxon>
        <taxon>Agaricomycetes</taxon>
        <taxon>Agaricomycetidae</taxon>
        <taxon>Boletales</taxon>
        <taxon>Sclerodermatineae</taxon>
        <taxon>Pisolithaceae</taxon>
        <taxon>Pisolithus</taxon>
    </lineage>
</organism>
<dbReference type="Pfam" id="PF20149">
    <property type="entry name" value="DUF6532"/>
    <property type="match status" value="1"/>
</dbReference>
<dbReference type="InterPro" id="IPR045341">
    <property type="entry name" value="DUF6532"/>
</dbReference>
<accession>A0A0C9Z7W6</accession>
<dbReference type="Proteomes" id="UP000054018">
    <property type="component" value="Unassembled WGS sequence"/>
</dbReference>
<dbReference type="HOGENOM" id="CLU_112290_0_0_1"/>
<reference evidence="3" key="2">
    <citation type="submission" date="2015-01" db="EMBL/GenBank/DDBJ databases">
        <title>Evolutionary Origins and Diversification of the Mycorrhizal Mutualists.</title>
        <authorList>
            <consortium name="DOE Joint Genome Institute"/>
            <consortium name="Mycorrhizal Genomics Consortium"/>
            <person name="Kohler A."/>
            <person name="Kuo A."/>
            <person name="Nagy L.G."/>
            <person name="Floudas D."/>
            <person name="Copeland A."/>
            <person name="Barry K.W."/>
            <person name="Cichocki N."/>
            <person name="Veneault-Fourrey C."/>
            <person name="LaButti K."/>
            <person name="Lindquist E.A."/>
            <person name="Lipzen A."/>
            <person name="Lundell T."/>
            <person name="Morin E."/>
            <person name="Murat C."/>
            <person name="Riley R."/>
            <person name="Ohm R."/>
            <person name="Sun H."/>
            <person name="Tunlid A."/>
            <person name="Henrissat B."/>
            <person name="Grigoriev I.V."/>
            <person name="Hibbett D.S."/>
            <person name="Martin F."/>
        </authorList>
    </citation>
    <scope>NUCLEOTIDE SEQUENCE [LARGE SCALE GENOMIC DNA]</scope>
    <source>
        <strain evidence="3">441</strain>
    </source>
</reference>
<reference evidence="2 3" key="1">
    <citation type="submission" date="2014-04" db="EMBL/GenBank/DDBJ databases">
        <authorList>
            <consortium name="DOE Joint Genome Institute"/>
            <person name="Kuo A."/>
            <person name="Kohler A."/>
            <person name="Costa M.D."/>
            <person name="Nagy L.G."/>
            <person name="Floudas D."/>
            <person name="Copeland A."/>
            <person name="Barry K.W."/>
            <person name="Cichocki N."/>
            <person name="Veneault-Fourrey C."/>
            <person name="LaButti K."/>
            <person name="Lindquist E.A."/>
            <person name="Lipzen A."/>
            <person name="Lundell T."/>
            <person name="Morin E."/>
            <person name="Murat C."/>
            <person name="Sun H."/>
            <person name="Tunlid A."/>
            <person name="Henrissat B."/>
            <person name="Grigoriev I.V."/>
            <person name="Hibbett D.S."/>
            <person name="Martin F."/>
            <person name="Nordberg H.P."/>
            <person name="Cantor M.N."/>
            <person name="Hua S.X."/>
        </authorList>
    </citation>
    <scope>NUCLEOTIDE SEQUENCE [LARGE SCALE GENOMIC DNA]</scope>
    <source>
        <strain evidence="2 3">441</strain>
    </source>
</reference>
<feature type="non-terminal residue" evidence="2">
    <location>
        <position position="1"/>
    </location>
</feature>
<feature type="non-terminal residue" evidence="2">
    <location>
        <position position="214"/>
    </location>
</feature>